<dbReference type="GO" id="GO:0008168">
    <property type="term" value="F:methyltransferase activity"/>
    <property type="evidence" value="ECO:0007669"/>
    <property type="project" value="UniProtKB-KW"/>
</dbReference>
<evidence type="ECO:0000313" key="1">
    <source>
        <dbReference type="EMBL" id="EFK97387.1"/>
    </source>
</evidence>
<dbReference type="SUPFAM" id="SSF53335">
    <property type="entry name" value="S-adenosyl-L-methionine-dependent methyltransferases"/>
    <property type="match status" value="1"/>
</dbReference>
<proteinExistence type="predicted"/>
<dbReference type="GO" id="GO:0032259">
    <property type="term" value="P:methylation"/>
    <property type="evidence" value="ECO:0007669"/>
    <property type="project" value="UniProtKB-KW"/>
</dbReference>
<name>D9PGB4_9ZZZZ</name>
<reference evidence="1" key="2">
    <citation type="journal article" date="2011" name="Microb. Ecol.">
        <title>Taxonomic and Functional Metagenomic Profiling of the Microbial Community in the Anoxic Sediment of a Sub-saline Shallow Lake (Laguna de Carrizo, Central Spain).</title>
        <authorList>
            <person name="Ferrer M."/>
            <person name="Guazzaroni M.E."/>
            <person name="Richter M."/>
            <person name="Garcia-Salamanca A."/>
            <person name="Yarza P."/>
            <person name="Suarez-Suarez A."/>
            <person name="Solano J."/>
            <person name="Alcaide M."/>
            <person name="van Dillewijn P."/>
            <person name="Molina-Henares M.A."/>
            <person name="Lopez-Cortes N."/>
            <person name="Al-Ramahi Y."/>
            <person name="Guerrero C."/>
            <person name="Acosta A."/>
            <person name="de Eugenio L.I."/>
            <person name="Martinez V."/>
            <person name="Marques S."/>
            <person name="Rojo F."/>
            <person name="Santero E."/>
            <person name="Genilloud O."/>
            <person name="Perez-Perez J."/>
            <person name="Rossello-Mora R."/>
            <person name="Ramos J.L."/>
        </authorList>
    </citation>
    <scope>NUCLEOTIDE SEQUENCE</scope>
</reference>
<dbReference type="InterPro" id="IPR029063">
    <property type="entry name" value="SAM-dependent_MTases_sf"/>
</dbReference>
<accession>D9PGB4</accession>
<dbReference type="PANTHER" id="PTHR43861:SF6">
    <property type="entry name" value="METHYLTRANSFERASE TYPE 11"/>
    <property type="match status" value="1"/>
</dbReference>
<protein>
    <submittedName>
        <fullName evidence="1">Methyltransferase type 11</fullName>
    </submittedName>
</protein>
<organism evidence="1">
    <name type="scientific">sediment metagenome</name>
    <dbReference type="NCBI Taxonomy" id="749907"/>
    <lineage>
        <taxon>unclassified sequences</taxon>
        <taxon>metagenomes</taxon>
        <taxon>ecological metagenomes</taxon>
    </lineage>
</organism>
<dbReference type="Pfam" id="PF13489">
    <property type="entry name" value="Methyltransf_23"/>
    <property type="match status" value="1"/>
</dbReference>
<dbReference type="PANTHER" id="PTHR43861">
    <property type="entry name" value="TRANS-ACONITATE 2-METHYLTRANSFERASE-RELATED"/>
    <property type="match status" value="1"/>
</dbReference>
<dbReference type="EMBL" id="ADZX01000217">
    <property type="protein sequence ID" value="EFK97387.1"/>
    <property type="molecule type" value="Genomic_DNA"/>
</dbReference>
<dbReference type="CDD" id="cd02440">
    <property type="entry name" value="AdoMet_MTases"/>
    <property type="match status" value="1"/>
</dbReference>
<reference evidence="1" key="1">
    <citation type="submission" date="2010-07" db="EMBL/GenBank/DDBJ databases">
        <authorList>
            <consortium name="CONSOLIDER consortium CSD2007-00005"/>
            <person name="Guazzaroni M.-E."/>
            <person name="Richter M."/>
            <person name="Garcia-Salamanca A."/>
            <person name="Yarza P."/>
            <person name="Ferrer M."/>
        </authorList>
    </citation>
    <scope>NUCLEOTIDE SEQUENCE</scope>
</reference>
<comment type="caution">
    <text evidence="1">The sequence shown here is derived from an EMBL/GenBank/DDBJ whole genome shotgun (WGS) entry which is preliminary data.</text>
</comment>
<dbReference type="Gene3D" id="3.40.50.150">
    <property type="entry name" value="Vaccinia Virus protein VP39"/>
    <property type="match status" value="1"/>
</dbReference>
<dbReference type="Gene3D" id="3.40.50.720">
    <property type="entry name" value="NAD(P)-binding Rossmann-like Domain"/>
    <property type="match status" value="1"/>
</dbReference>
<dbReference type="AlphaFoldDB" id="D9PGB4"/>
<gene>
    <name evidence="1" type="ORF">LDC_0561</name>
</gene>
<keyword evidence="1" id="KW-0489">Methyltransferase</keyword>
<sequence length="314" mass="35658">MVKERIDFILRGLKTAAGSARDTIIEVGPAYGDFLLLMPEYMNKIGIEPSEYYCTAVKQQEPSLKYFRSTLENVLLNYPALKESGDLVVASHVLEHAHNPRSFIQCMKALVKKGGTLYIEVPSIEALKDCELPLYQTLHFGHISQFTFAVINQLCESESMECLAKEISAKLQYPVLRALYKIPNRIQETELMFSIHSTSVDAQTQKALKILRQYINQASQALLLWGFGSDLFEVLNLLTDKEWKEFEKIAVLADINPDKQNRLFKGMPIKAPQSFSGRKIDKIIISSRSQLLKNDIIQSAKSLFPQADYIVLYD</sequence>
<keyword evidence="1" id="KW-0808">Transferase</keyword>